<dbReference type="Pfam" id="PF01048">
    <property type="entry name" value="PNP_UDP_1"/>
    <property type="match status" value="1"/>
</dbReference>
<proteinExistence type="predicted"/>
<dbReference type="HOGENOM" id="CLU_031248_2_0_0"/>
<dbReference type="EC" id="3.2.2.9" evidence="2"/>
<dbReference type="EMBL" id="DF820475">
    <property type="protein sequence ID" value="GAK60863.1"/>
    <property type="molecule type" value="Genomic_DNA"/>
</dbReference>
<dbReference type="AlphaFoldDB" id="A0A081C8F8"/>
<dbReference type="GO" id="GO:0005829">
    <property type="term" value="C:cytosol"/>
    <property type="evidence" value="ECO:0007669"/>
    <property type="project" value="TreeGrafter"/>
</dbReference>
<dbReference type="InterPro" id="IPR010049">
    <property type="entry name" value="MTA_SAH_Nsdase"/>
</dbReference>
<keyword evidence="8" id="KW-1185">Reference proteome</keyword>
<dbReference type="CDD" id="cd09008">
    <property type="entry name" value="MTAN"/>
    <property type="match status" value="1"/>
</dbReference>
<evidence type="ECO:0000256" key="2">
    <source>
        <dbReference type="ARBA" id="ARBA00011974"/>
    </source>
</evidence>
<reference evidence="7" key="1">
    <citation type="journal article" date="2015" name="PeerJ">
        <title>First genomic representation of candidate bacterial phylum KSB3 points to enhanced environmental sensing as a trigger of wastewater bulking.</title>
        <authorList>
            <person name="Sekiguchi Y."/>
            <person name="Ohashi A."/>
            <person name="Parks D.H."/>
            <person name="Yamauchi T."/>
            <person name="Tyson G.W."/>
            <person name="Hugenholtz P."/>
        </authorList>
    </citation>
    <scope>NUCLEOTIDE SEQUENCE [LARGE SCALE GENOMIC DNA]</scope>
</reference>
<evidence type="ECO:0000313" key="8">
    <source>
        <dbReference type="Proteomes" id="UP000030661"/>
    </source>
</evidence>
<sequence length="281" mass="30221">MTQIAILCALPAEIAPFKRALQLEQARQSGVILCWSAKHGAKTITLVQTGVGKVQAAAAAQQVIMEYAPDAMFSCGTAGSLCAQARIGDIVLGAATLQHDYGFILPDAFIPFGFLMRRTRGKAIFLREFPADADLLNAAKILEVEKVCTFSGKILSGDQVIFSAAKRAVLAQQFQALAVDMESAAIAQICAIHQVPFLAVRGLSDFADESSFPLDVSKIDLNEVGESASGSFGDKLSLLTKVVRYFARHPAAFRLSLQARQNISMAARQSARFTLALLERL</sequence>
<dbReference type="NCBIfam" id="TIGR01704">
    <property type="entry name" value="MTA_SAH-Nsdase"/>
    <property type="match status" value="1"/>
</dbReference>
<dbReference type="PANTHER" id="PTHR46832:SF1">
    <property type="entry name" value="5'-METHYLTHIOADENOSINE_S-ADENOSYLHOMOCYSTEINE NUCLEOSIDASE"/>
    <property type="match status" value="1"/>
</dbReference>
<dbReference type="GO" id="GO:0008930">
    <property type="term" value="F:methylthioadenosine nucleosidase activity"/>
    <property type="evidence" value="ECO:0007669"/>
    <property type="project" value="InterPro"/>
</dbReference>
<organism evidence="7">
    <name type="scientific">Vecturithrix granuli</name>
    <dbReference type="NCBI Taxonomy" id="1499967"/>
    <lineage>
        <taxon>Bacteria</taxon>
        <taxon>Candidatus Moduliflexota</taxon>
        <taxon>Candidatus Vecturitrichia</taxon>
        <taxon>Candidatus Vecturitrichales</taxon>
        <taxon>Candidatus Vecturitrichaceae</taxon>
        <taxon>Candidatus Vecturithrix</taxon>
    </lineage>
</organism>
<evidence type="ECO:0000259" key="6">
    <source>
        <dbReference type="Pfam" id="PF01048"/>
    </source>
</evidence>
<keyword evidence="5" id="KW-0486">Methionine biosynthesis</keyword>
<keyword evidence="3" id="KW-0028">Amino-acid biosynthesis</keyword>
<name>A0A081C8F8_VECG1</name>
<accession>A0A081C8F8</accession>
<evidence type="ECO:0000313" key="7">
    <source>
        <dbReference type="EMBL" id="GAK60863.1"/>
    </source>
</evidence>
<dbReference type="InterPro" id="IPR000845">
    <property type="entry name" value="Nucleoside_phosphorylase_d"/>
</dbReference>
<dbReference type="GO" id="GO:0019509">
    <property type="term" value="P:L-methionine salvage from methylthioadenosine"/>
    <property type="evidence" value="ECO:0007669"/>
    <property type="project" value="UniProtKB-UniPathway"/>
</dbReference>
<evidence type="ECO:0000256" key="4">
    <source>
        <dbReference type="ARBA" id="ARBA00022801"/>
    </source>
</evidence>
<dbReference type="GO" id="GO:0009164">
    <property type="term" value="P:nucleoside catabolic process"/>
    <property type="evidence" value="ECO:0007669"/>
    <property type="project" value="InterPro"/>
</dbReference>
<protein>
    <recommendedName>
        <fullName evidence="2">adenosylhomocysteine nucleosidase</fullName>
        <ecNumber evidence="2">3.2.2.9</ecNumber>
    </recommendedName>
</protein>
<feature type="domain" description="Nucleoside phosphorylase" evidence="6">
    <location>
        <begin position="4"/>
        <end position="209"/>
    </location>
</feature>
<dbReference type="SUPFAM" id="SSF53167">
    <property type="entry name" value="Purine and uridine phosphorylases"/>
    <property type="match status" value="1"/>
</dbReference>
<dbReference type="UniPathway" id="UPA00904">
    <property type="reaction ID" value="UER00871"/>
</dbReference>
<dbReference type="STRING" id="1499967.U27_00761"/>
<keyword evidence="4" id="KW-0378">Hydrolase</keyword>
<dbReference type="GO" id="GO:0008782">
    <property type="term" value="F:adenosylhomocysteine nucleosidase activity"/>
    <property type="evidence" value="ECO:0007669"/>
    <property type="project" value="UniProtKB-EC"/>
</dbReference>
<dbReference type="GO" id="GO:0019284">
    <property type="term" value="P:L-methionine salvage from S-adenosylmethionine"/>
    <property type="evidence" value="ECO:0007669"/>
    <property type="project" value="TreeGrafter"/>
</dbReference>
<evidence type="ECO:0000256" key="1">
    <source>
        <dbReference type="ARBA" id="ARBA00004945"/>
    </source>
</evidence>
<gene>
    <name evidence="7" type="ORF">U27_00761</name>
</gene>
<dbReference type="PANTHER" id="PTHR46832">
    <property type="entry name" value="5'-METHYLTHIOADENOSINE/S-ADENOSYLHOMOCYSTEINE NUCLEOSIDASE"/>
    <property type="match status" value="1"/>
</dbReference>
<evidence type="ECO:0000256" key="3">
    <source>
        <dbReference type="ARBA" id="ARBA00022605"/>
    </source>
</evidence>
<evidence type="ECO:0000256" key="5">
    <source>
        <dbReference type="ARBA" id="ARBA00023167"/>
    </source>
</evidence>
<dbReference type="Gene3D" id="3.40.50.1580">
    <property type="entry name" value="Nucleoside phosphorylase domain"/>
    <property type="match status" value="1"/>
</dbReference>
<dbReference type="Proteomes" id="UP000030661">
    <property type="component" value="Unassembled WGS sequence"/>
</dbReference>
<comment type="pathway">
    <text evidence="1">Amino-acid biosynthesis; L-methionine biosynthesis via salvage pathway; S-methyl-5-thio-alpha-D-ribose 1-phosphate from S-methyl-5'-thioadenosine (hydrolase route): step 1/2.</text>
</comment>
<dbReference type="InterPro" id="IPR035994">
    <property type="entry name" value="Nucleoside_phosphorylase_sf"/>
</dbReference>
<dbReference type="eggNOG" id="COG0775">
    <property type="taxonomic scope" value="Bacteria"/>
</dbReference>